<evidence type="ECO:0000313" key="2">
    <source>
        <dbReference type="Proteomes" id="UP001283361"/>
    </source>
</evidence>
<dbReference type="EMBL" id="JAWDGP010005269">
    <property type="protein sequence ID" value="KAK3758546.1"/>
    <property type="molecule type" value="Genomic_DNA"/>
</dbReference>
<sequence>MKNLQEKENKGLVSERTRLLRCSKPIVNLSSFVSVNSPDMTLNLQGNKESVITPAANAHSCSRVFAQHQLIFSHGRAVC</sequence>
<dbReference type="Proteomes" id="UP001283361">
    <property type="component" value="Unassembled WGS sequence"/>
</dbReference>
<name>A0AAE0YXW5_9GAST</name>
<comment type="caution">
    <text evidence="1">The sequence shown here is derived from an EMBL/GenBank/DDBJ whole genome shotgun (WGS) entry which is preliminary data.</text>
</comment>
<keyword evidence="2" id="KW-1185">Reference proteome</keyword>
<protein>
    <submittedName>
        <fullName evidence="1">Uncharacterized protein</fullName>
    </submittedName>
</protein>
<gene>
    <name evidence="1" type="ORF">RRG08_058813</name>
</gene>
<evidence type="ECO:0000313" key="1">
    <source>
        <dbReference type="EMBL" id="KAK3758546.1"/>
    </source>
</evidence>
<organism evidence="1 2">
    <name type="scientific">Elysia crispata</name>
    <name type="common">lettuce slug</name>
    <dbReference type="NCBI Taxonomy" id="231223"/>
    <lineage>
        <taxon>Eukaryota</taxon>
        <taxon>Metazoa</taxon>
        <taxon>Spiralia</taxon>
        <taxon>Lophotrochozoa</taxon>
        <taxon>Mollusca</taxon>
        <taxon>Gastropoda</taxon>
        <taxon>Heterobranchia</taxon>
        <taxon>Euthyneura</taxon>
        <taxon>Panpulmonata</taxon>
        <taxon>Sacoglossa</taxon>
        <taxon>Placobranchoidea</taxon>
        <taxon>Plakobranchidae</taxon>
        <taxon>Elysia</taxon>
    </lineage>
</organism>
<accession>A0AAE0YXW5</accession>
<dbReference type="AlphaFoldDB" id="A0AAE0YXW5"/>
<reference evidence="1" key="1">
    <citation type="journal article" date="2023" name="G3 (Bethesda)">
        <title>A reference genome for the long-term kleptoplast-retaining sea slug Elysia crispata morphotype clarki.</title>
        <authorList>
            <person name="Eastman K.E."/>
            <person name="Pendleton A.L."/>
            <person name="Shaikh M.A."/>
            <person name="Suttiyut T."/>
            <person name="Ogas R."/>
            <person name="Tomko P."/>
            <person name="Gavelis G."/>
            <person name="Widhalm J.R."/>
            <person name="Wisecaver J.H."/>
        </authorList>
    </citation>
    <scope>NUCLEOTIDE SEQUENCE</scope>
    <source>
        <strain evidence="1">ECLA1</strain>
    </source>
</reference>
<proteinExistence type="predicted"/>